<evidence type="ECO:0000256" key="3">
    <source>
        <dbReference type="ARBA" id="ARBA00022723"/>
    </source>
</evidence>
<dbReference type="Gene3D" id="3.40.50.720">
    <property type="entry name" value="NAD(P)-binding Rossmann-like Domain"/>
    <property type="match status" value="1"/>
</dbReference>
<dbReference type="InterPro" id="IPR013149">
    <property type="entry name" value="ADH-like_C"/>
</dbReference>
<keyword evidence="5" id="KW-0560">Oxidoreductase</keyword>
<dbReference type="GO" id="GO:0046872">
    <property type="term" value="F:metal ion binding"/>
    <property type="evidence" value="ECO:0007669"/>
    <property type="project" value="UniProtKB-KW"/>
</dbReference>
<comment type="caution">
    <text evidence="7">The sequence shown here is derived from an EMBL/GenBank/DDBJ whole genome shotgun (WGS) entry which is preliminary data.</text>
</comment>
<protein>
    <recommendedName>
        <fullName evidence="6">Alcohol dehydrogenase-like C-terminal domain-containing protein</fullName>
    </recommendedName>
</protein>
<dbReference type="PANTHER" id="PTHR43161:SF9">
    <property type="entry name" value="SORBITOL DEHYDROGENASE"/>
    <property type="match status" value="1"/>
</dbReference>
<dbReference type="SUPFAM" id="SSF51735">
    <property type="entry name" value="NAD(P)-binding Rossmann-fold domains"/>
    <property type="match status" value="1"/>
</dbReference>
<evidence type="ECO:0000256" key="4">
    <source>
        <dbReference type="ARBA" id="ARBA00022833"/>
    </source>
</evidence>
<comment type="similarity">
    <text evidence="2">Belongs to the zinc-containing alcohol dehydrogenase family.</text>
</comment>
<gene>
    <name evidence="7" type="ORF">S06H3_46325</name>
</gene>
<evidence type="ECO:0000256" key="1">
    <source>
        <dbReference type="ARBA" id="ARBA00001947"/>
    </source>
</evidence>
<keyword evidence="4" id="KW-0862">Zinc</keyword>
<evidence type="ECO:0000313" key="7">
    <source>
        <dbReference type="EMBL" id="GAI40044.1"/>
    </source>
</evidence>
<name>X1Q9V8_9ZZZZ</name>
<dbReference type="PANTHER" id="PTHR43161">
    <property type="entry name" value="SORBITOL DEHYDROGENASE"/>
    <property type="match status" value="1"/>
</dbReference>
<dbReference type="AlphaFoldDB" id="X1Q9V8"/>
<comment type="cofactor">
    <cofactor evidence="1">
        <name>Zn(2+)</name>
        <dbReference type="ChEBI" id="CHEBI:29105"/>
    </cofactor>
</comment>
<sequence length="165" mass="18328">MGLATLQSALCTKGIDTTIVDLYKFRLNKAKELGAKKVINARDFDILKQLSSEFDVVFETAGTVITTQQTVKLARNGGKVVLVGLPAQEEINFSTNQVVSKELDILGVFRYANMYPRAVRLAQEGSVNLKSLITQRFSFEELEEALKFARDNKNSCIKAIVQVSH</sequence>
<dbReference type="Gene3D" id="3.90.180.10">
    <property type="entry name" value="Medium-chain alcohol dehydrogenases, catalytic domain"/>
    <property type="match status" value="1"/>
</dbReference>
<dbReference type="InterPro" id="IPR036291">
    <property type="entry name" value="NAD(P)-bd_dom_sf"/>
</dbReference>
<dbReference type="Pfam" id="PF00107">
    <property type="entry name" value="ADH_zinc_N"/>
    <property type="match status" value="1"/>
</dbReference>
<feature type="domain" description="Alcohol dehydrogenase-like C-terminal" evidence="6">
    <location>
        <begin position="2"/>
        <end position="123"/>
    </location>
</feature>
<organism evidence="7">
    <name type="scientific">marine sediment metagenome</name>
    <dbReference type="NCBI Taxonomy" id="412755"/>
    <lineage>
        <taxon>unclassified sequences</taxon>
        <taxon>metagenomes</taxon>
        <taxon>ecological metagenomes</taxon>
    </lineage>
</organism>
<keyword evidence="3" id="KW-0479">Metal-binding</keyword>
<reference evidence="7" key="1">
    <citation type="journal article" date="2014" name="Front. Microbiol.">
        <title>High frequency of phylogenetically diverse reductive dehalogenase-homologous genes in deep subseafloor sedimentary metagenomes.</title>
        <authorList>
            <person name="Kawai M."/>
            <person name="Futagami T."/>
            <person name="Toyoda A."/>
            <person name="Takaki Y."/>
            <person name="Nishi S."/>
            <person name="Hori S."/>
            <person name="Arai W."/>
            <person name="Tsubouchi T."/>
            <person name="Morono Y."/>
            <person name="Uchiyama I."/>
            <person name="Ito T."/>
            <person name="Fujiyama A."/>
            <person name="Inagaki F."/>
            <person name="Takami H."/>
        </authorList>
    </citation>
    <scope>NUCLEOTIDE SEQUENCE</scope>
    <source>
        <strain evidence="7">Expedition CK06-06</strain>
    </source>
</reference>
<evidence type="ECO:0000256" key="5">
    <source>
        <dbReference type="ARBA" id="ARBA00023002"/>
    </source>
</evidence>
<dbReference type="GO" id="GO:0016491">
    <property type="term" value="F:oxidoreductase activity"/>
    <property type="evidence" value="ECO:0007669"/>
    <property type="project" value="UniProtKB-KW"/>
</dbReference>
<evidence type="ECO:0000259" key="6">
    <source>
        <dbReference type="Pfam" id="PF00107"/>
    </source>
</evidence>
<accession>X1Q9V8</accession>
<evidence type="ECO:0000256" key="2">
    <source>
        <dbReference type="ARBA" id="ARBA00008072"/>
    </source>
</evidence>
<proteinExistence type="inferred from homology"/>
<dbReference type="EMBL" id="BARV01029008">
    <property type="protein sequence ID" value="GAI40044.1"/>
    <property type="molecule type" value="Genomic_DNA"/>
</dbReference>